<keyword evidence="4 5" id="KW-0472">Membrane</keyword>
<dbReference type="GO" id="GO:0016020">
    <property type="term" value="C:membrane"/>
    <property type="evidence" value="ECO:0007669"/>
    <property type="project" value="UniProtKB-SubCell"/>
</dbReference>
<dbReference type="InterPro" id="IPR056552">
    <property type="entry name" value="Ribonucl_Kappa"/>
</dbReference>
<evidence type="ECO:0000256" key="2">
    <source>
        <dbReference type="ARBA" id="ARBA00022692"/>
    </source>
</evidence>
<dbReference type="Pfam" id="PF23489">
    <property type="entry name" value="V-ATPase_su_f"/>
    <property type="match status" value="1"/>
</dbReference>
<dbReference type="AlphaFoldDB" id="A0A7R9U415"/>
<reference evidence="6" key="1">
    <citation type="submission" date="2021-01" db="EMBL/GenBank/DDBJ databases">
        <authorList>
            <person name="Corre E."/>
            <person name="Pelletier E."/>
            <person name="Niang G."/>
            <person name="Scheremetjew M."/>
            <person name="Finn R."/>
            <person name="Kale V."/>
            <person name="Holt S."/>
            <person name="Cochrane G."/>
            <person name="Meng A."/>
            <person name="Brown T."/>
            <person name="Cohen L."/>
        </authorList>
    </citation>
    <scope>NUCLEOTIDE SEQUENCE</scope>
    <source>
        <strain evidence="6">CCMP2078</strain>
    </source>
</reference>
<keyword evidence="2 5" id="KW-0812">Transmembrane</keyword>
<accession>A0A7R9U415</accession>
<gene>
    <name evidence="6" type="ORF">PPYR1160_LOCUS2844</name>
</gene>
<evidence type="ECO:0000313" key="6">
    <source>
        <dbReference type="EMBL" id="CAD8253352.1"/>
    </source>
</evidence>
<evidence type="ECO:0000256" key="4">
    <source>
        <dbReference type="ARBA" id="ARBA00023136"/>
    </source>
</evidence>
<comment type="subcellular location">
    <subcellularLocation>
        <location evidence="1">Membrane</location>
    </subcellularLocation>
</comment>
<organism evidence="6">
    <name type="scientific">Pinguiococcus pyrenoidosus</name>
    <dbReference type="NCBI Taxonomy" id="172671"/>
    <lineage>
        <taxon>Eukaryota</taxon>
        <taxon>Sar</taxon>
        <taxon>Stramenopiles</taxon>
        <taxon>Ochrophyta</taxon>
        <taxon>Pinguiophyceae</taxon>
        <taxon>Pinguiochrysidales</taxon>
        <taxon>Pinguiochrysidaceae</taxon>
        <taxon>Pinguiococcus</taxon>
    </lineage>
</organism>
<proteinExistence type="predicted"/>
<evidence type="ECO:0008006" key="7">
    <source>
        <dbReference type="Google" id="ProtNLM"/>
    </source>
</evidence>
<evidence type="ECO:0000256" key="3">
    <source>
        <dbReference type="ARBA" id="ARBA00022989"/>
    </source>
</evidence>
<evidence type="ECO:0000256" key="1">
    <source>
        <dbReference type="ARBA" id="ARBA00004370"/>
    </source>
</evidence>
<protein>
    <recommendedName>
        <fullName evidence="7">Transmembrane protein</fullName>
    </recommendedName>
</protein>
<evidence type="ECO:0000256" key="5">
    <source>
        <dbReference type="SAM" id="Phobius"/>
    </source>
</evidence>
<keyword evidence="3 5" id="KW-1133">Transmembrane helix</keyword>
<name>A0A7R9U415_9STRA</name>
<dbReference type="EMBL" id="HBEA01003779">
    <property type="protein sequence ID" value="CAD8253352.1"/>
    <property type="molecule type" value="Transcribed_RNA"/>
</dbReference>
<feature type="transmembrane region" description="Helical" evidence="5">
    <location>
        <begin position="110"/>
        <end position="132"/>
    </location>
</feature>
<feature type="transmembrane region" description="Helical" evidence="5">
    <location>
        <begin position="67"/>
        <end position="90"/>
    </location>
</feature>
<sequence>MIELRRRVRSHGCEDDESLEPLISDNDERAPFLRDDLLAEEAMELGPTVHQRYMKVLNRSLTGDYSGCAQCCFLFSLVAIIFLVWVGVLLSRESEFLLLGPGKDHKKREISSHVFGAAGIYAACAVVSLGYMHRQFHEAQRLRLGIHKAIRAERRMD</sequence>